<dbReference type="Pfam" id="PF07729">
    <property type="entry name" value="FCD"/>
    <property type="match status" value="1"/>
</dbReference>
<dbReference type="SUPFAM" id="SSF46785">
    <property type="entry name" value="Winged helix' DNA-binding domain"/>
    <property type="match status" value="1"/>
</dbReference>
<proteinExistence type="predicted"/>
<protein>
    <recommendedName>
        <fullName evidence="4">HTH gntR-type domain-containing protein</fullName>
    </recommendedName>
</protein>
<keyword evidence="5" id="KW-0614">Plasmid</keyword>
<dbReference type="PROSITE" id="PS50949">
    <property type="entry name" value="HTH_GNTR"/>
    <property type="match status" value="1"/>
</dbReference>
<evidence type="ECO:0000256" key="2">
    <source>
        <dbReference type="ARBA" id="ARBA00023125"/>
    </source>
</evidence>
<dbReference type="PRINTS" id="PR00035">
    <property type="entry name" value="HTHGNTR"/>
</dbReference>
<dbReference type="KEGG" id="abq:ABAZ39_26730"/>
<dbReference type="CDD" id="cd07377">
    <property type="entry name" value="WHTH_GntR"/>
    <property type="match status" value="1"/>
</dbReference>
<dbReference type="Gene3D" id="1.20.120.530">
    <property type="entry name" value="GntR ligand-binding domain-like"/>
    <property type="match status" value="1"/>
</dbReference>
<reference evidence="5 6" key="1">
    <citation type="journal article" date="2014" name="Genome Announc.">
        <title>Complete Genome Sequence of the Model Rhizosphere Strain Azospirillum brasilense Az39, Successfully Applied in Agriculture.</title>
        <authorList>
            <person name="Rivera D."/>
            <person name="Revale S."/>
            <person name="Molina R."/>
            <person name="Gualpa J."/>
            <person name="Puente M."/>
            <person name="Maroniche G."/>
            <person name="Paris G."/>
            <person name="Baker D."/>
            <person name="Clavijo B."/>
            <person name="McLay K."/>
            <person name="Spaepen S."/>
            <person name="Perticari A."/>
            <person name="Vazquez M."/>
            <person name="Wisniewski-Dye F."/>
            <person name="Watkins C."/>
            <person name="Martinez-Abarca F."/>
            <person name="Vanderleyden J."/>
            <person name="Cassan F."/>
        </authorList>
    </citation>
    <scope>NUCLEOTIDE SEQUENCE [LARGE SCALE GENOMIC DNA]</scope>
    <source>
        <strain evidence="5 6">Az39</strain>
        <plasmid evidence="5">AbAZ39_p2</plasmid>
    </source>
</reference>
<evidence type="ECO:0000256" key="1">
    <source>
        <dbReference type="ARBA" id="ARBA00023015"/>
    </source>
</evidence>
<dbReference type="Pfam" id="PF00392">
    <property type="entry name" value="GntR"/>
    <property type="match status" value="1"/>
</dbReference>
<evidence type="ECO:0000313" key="6">
    <source>
        <dbReference type="Proteomes" id="UP000027186"/>
    </source>
</evidence>
<evidence type="ECO:0000313" key="5">
    <source>
        <dbReference type="EMBL" id="AIB15471.1"/>
    </source>
</evidence>
<dbReference type="InterPro" id="IPR008920">
    <property type="entry name" value="TF_FadR/GntR_C"/>
</dbReference>
<keyword evidence="2" id="KW-0238">DNA-binding</keyword>
<dbReference type="SMART" id="SM00345">
    <property type="entry name" value="HTH_GNTR"/>
    <property type="match status" value="1"/>
</dbReference>
<keyword evidence="3" id="KW-0804">Transcription</keyword>
<dbReference type="SUPFAM" id="SSF48008">
    <property type="entry name" value="GntR ligand-binding domain-like"/>
    <property type="match status" value="1"/>
</dbReference>
<dbReference type="GO" id="GO:0003677">
    <property type="term" value="F:DNA binding"/>
    <property type="evidence" value="ECO:0007669"/>
    <property type="project" value="UniProtKB-KW"/>
</dbReference>
<dbReference type="Proteomes" id="UP000027186">
    <property type="component" value="Plasmid AbAZ39_p2"/>
</dbReference>
<dbReference type="Gene3D" id="1.10.10.10">
    <property type="entry name" value="Winged helix-like DNA-binding domain superfamily/Winged helix DNA-binding domain"/>
    <property type="match status" value="1"/>
</dbReference>
<dbReference type="SMART" id="SM00895">
    <property type="entry name" value="FCD"/>
    <property type="match status" value="1"/>
</dbReference>
<dbReference type="EMBL" id="CP007795">
    <property type="protein sequence ID" value="AIB15471.1"/>
    <property type="molecule type" value="Genomic_DNA"/>
</dbReference>
<gene>
    <name evidence="5" type="ORF">ABAZ39_26730</name>
</gene>
<organism evidence="5 6">
    <name type="scientific">Azospirillum argentinense</name>
    <dbReference type="NCBI Taxonomy" id="2970906"/>
    <lineage>
        <taxon>Bacteria</taxon>
        <taxon>Pseudomonadati</taxon>
        <taxon>Pseudomonadota</taxon>
        <taxon>Alphaproteobacteria</taxon>
        <taxon>Rhodospirillales</taxon>
        <taxon>Azospirillaceae</taxon>
        <taxon>Azospirillum</taxon>
    </lineage>
</organism>
<feature type="domain" description="HTH gntR-type" evidence="4">
    <location>
        <begin position="15"/>
        <end position="82"/>
    </location>
</feature>
<dbReference type="PANTHER" id="PTHR43537:SF49">
    <property type="entry name" value="TRANSCRIPTIONAL REGULATORY PROTEIN"/>
    <property type="match status" value="1"/>
</dbReference>
<dbReference type="RefSeq" id="WP_040136974.1">
    <property type="nucleotide sequence ID" value="NZ_CP007795.1"/>
</dbReference>
<evidence type="ECO:0000256" key="3">
    <source>
        <dbReference type="ARBA" id="ARBA00023163"/>
    </source>
</evidence>
<dbReference type="InterPro" id="IPR000524">
    <property type="entry name" value="Tscrpt_reg_HTH_GntR"/>
</dbReference>
<dbReference type="GO" id="GO:0003700">
    <property type="term" value="F:DNA-binding transcription factor activity"/>
    <property type="evidence" value="ECO:0007669"/>
    <property type="project" value="InterPro"/>
</dbReference>
<dbReference type="InterPro" id="IPR036390">
    <property type="entry name" value="WH_DNA-bd_sf"/>
</dbReference>
<accession>A0A060DNK9</accession>
<sequence length="236" mass="26900">MTPFSDEKATGTVRSEQVGSIMTALRNRVLEGKLLPGTKLKEAELAAQFGVSRTPIREALVAAEREGLVTYETNRGYTVRQFTRRDLLESYEMRSLLEGHGCRIVAERGLPLDVERALRNGLDRAEALISGDSPLEGEALEQWRLLNQRFHTTLMGLVPSGLFNRSFQTVYRVPKIYDVLEMEKDGPTLRQYNEEHRRILDAIARRQSGRVEFLMREHLQGPCDLLLRRMEEMPGG</sequence>
<dbReference type="InterPro" id="IPR011711">
    <property type="entry name" value="GntR_C"/>
</dbReference>
<name>A0A060DNK9_9PROT</name>
<dbReference type="AlphaFoldDB" id="A0A060DNK9"/>
<dbReference type="PANTHER" id="PTHR43537">
    <property type="entry name" value="TRANSCRIPTIONAL REGULATOR, GNTR FAMILY"/>
    <property type="match status" value="1"/>
</dbReference>
<geneLocation type="plasmid" evidence="5 6">
    <name>AbAZ39_p2</name>
</geneLocation>
<keyword evidence="1" id="KW-0805">Transcription regulation</keyword>
<evidence type="ECO:0000259" key="4">
    <source>
        <dbReference type="PROSITE" id="PS50949"/>
    </source>
</evidence>
<dbReference type="InterPro" id="IPR036388">
    <property type="entry name" value="WH-like_DNA-bd_sf"/>
</dbReference>